<dbReference type="AlphaFoldDB" id="A0A5N5JVA4"/>
<proteinExistence type="predicted"/>
<feature type="compositionally biased region" description="Polar residues" evidence="1">
    <location>
        <begin position="32"/>
        <end position="45"/>
    </location>
</feature>
<keyword evidence="3" id="KW-1185">Reference proteome</keyword>
<feature type="compositionally biased region" description="Basic and acidic residues" evidence="1">
    <location>
        <begin position="46"/>
        <end position="61"/>
    </location>
</feature>
<evidence type="ECO:0000256" key="1">
    <source>
        <dbReference type="SAM" id="MobiDB-lite"/>
    </source>
</evidence>
<feature type="compositionally biased region" description="Basic and acidic residues" evidence="1">
    <location>
        <begin position="243"/>
        <end position="263"/>
    </location>
</feature>
<comment type="caution">
    <text evidence="2">The sequence shown here is derived from an EMBL/GenBank/DDBJ whole genome shotgun (WGS) entry which is preliminary data.</text>
</comment>
<dbReference type="PANTHER" id="PTHR34488">
    <property type="entry name" value="SI:CH211-245H14.1-RELATED"/>
    <property type="match status" value="1"/>
</dbReference>
<name>A0A5N5JVA4_PANHP</name>
<dbReference type="EMBL" id="VFJC01000028">
    <property type="protein sequence ID" value="KAB5522666.1"/>
    <property type="molecule type" value="Genomic_DNA"/>
</dbReference>
<feature type="compositionally biased region" description="Polar residues" evidence="1">
    <location>
        <begin position="1"/>
        <end position="14"/>
    </location>
</feature>
<dbReference type="Proteomes" id="UP000327468">
    <property type="component" value="Chromosome 27"/>
</dbReference>
<dbReference type="PANTHER" id="PTHR34488:SF1">
    <property type="entry name" value="SI:CH211-245H14.1-RELATED"/>
    <property type="match status" value="1"/>
</dbReference>
<feature type="region of interest" description="Disordered" evidence="1">
    <location>
        <begin position="1"/>
        <end position="69"/>
    </location>
</feature>
<sequence length="681" mass="75854">MDRKPNQQNGSEANQPLIEESRSDTSTSDESQPSTTSESENVNPSKNKENHDGQKEQKTSEDDAVGTSSACAHELQQVEPGKITDIFSGNKFFVLLSGNTLSAHTKIVDHLKNQRPDLQEVQTVDECDFVLVFCPVVSRAGTDIEAAVGKLQNAAGTKPAVLVVLHHTFEPECVVPDSSSAVTRKNSITVDCLFHEDKGLLQCHKNDESLARITNIIKSQASKENGSSWSEYWPWPLWSGSAPEEKQCGKEEVKEQGPKTSEHEDIFSGNKFLVLLFGNTFDAHKKIVDHLKNQRPDLQEVQTVDECDFILVFCPVVSRAGTDIEAAVGKLQNAAGTKPAVLVVLHHTFDPDCVVPDSSRVVTRKNSITVDCLFHEDQRLLQCHKNDESLARITNIIKSQALKENGSSLSEYVWSWTPWSRSAPEEKQQCGKEEVKEQGPKTSEYEGQSTETGHKLKESEDEEEWEQISHSELSENQLGNISQMLSGKKCFILLIGNTLNSEETFIDHFKNQIPGLQEVVAVDECDFILAFCPVVSQDETNIEVAVKKLQETSDTKPAILVVLHHTTETECVVQDSRRAVNRENTVIVNCLLHKDQGLLPRNEESTGALCKKITQMLLVARKNIWLLIIFSGLQKLFSLTSLLKSQPDAANQEQEQHEEQAVLQIENGEARVADSGEEWRV</sequence>
<gene>
    <name evidence="2" type="ORF">PHYPO_G00162080</name>
</gene>
<protein>
    <submittedName>
        <fullName evidence="2">Uncharacterized protein</fullName>
    </submittedName>
</protein>
<reference evidence="2 3" key="1">
    <citation type="submission" date="2019-06" db="EMBL/GenBank/DDBJ databases">
        <title>A chromosome-scale genome assembly of the striped catfish, Pangasianodon hypophthalmus.</title>
        <authorList>
            <person name="Wen M."/>
            <person name="Zahm M."/>
            <person name="Roques C."/>
            <person name="Cabau C."/>
            <person name="Klopp C."/>
            <person name="Donnadieu C."/>
            <person name="Jouanno E."/>
            <person name="Avarre J.-C."/>
            <person name="Campet M."/>
            <person name="Ha T.T.T."/>
            <person name="Dugue R."/>
            <person name="Lampietro C."/>
            <person name="Louis A."/>
            <person name="Herpin A."/>
            <person name="Echchiki A."/>
            <person name="Berthelot C."/>
            <person name="Parey E."/>
            <person name="Roest-Crollius H."/>
            <person name="Braasch I."/>
            <person name="Postlethwait J."/>
            <person name="Bobe J."/>
            <person name="Montfort J."/>
            <person name="Bouchez O."/>
            <person name="Begum T."/>
            <person name="Schartl M."/>
            <person name="Guiguen Y."/>
        </authorList>
    </citation>
    <scope>NUCLEOTIDE SEQUENCE [LARGE SCALE GENOMIC DNA]</scope>
    <source>
        <strain evidence="2 3">Indonesia</strain>
        <tissue evidence="2">Blood</tissue>
    </source>
</reference>
<feature type="region of interest" description="Disordered" evidence="1">
    <location>
        <begin position="424"/>
        <end position="470"/>
    </location>
</feature>
<evidence type="ECO:0000313" key="3">
    <source>
        <dbReference type="Proteomes" id="UP000327468"/>
    </source>
</evidence>
<feature type="region of interest" description="Disordered" evidence="1">
    <location>
        <begin position="242"/>
        <end position="263"/>
    </location>
</feature>
<accession>A0A5N5JVA4</accession>
<feature type="compositionally biased region" description="Basic and acidic residues" evidence="1">
    <location>
        <begin position="424"/>
        <end position="439"/>
    </location>
</feature>
<evidence type="ECO:0000313" key="2">
    <source>
        <dbReference type="EMBL" id="KAB5522666.1"/>
    </source>
</evidence>
<organism evidence="2 3">
    <name type="scientific">Pangasianodon hypophthalmus</name>
    <name type="common">Striped catfish</name>
    <name type="synonym">Helicophagus hypophthalmus</name>
    <dbReference type="NCBI Taxonomy" id="310915"/>
    <lineage>
        <taxon>Eukaryota</taxon>
        <taxon>Metazoa</taxon>
        <taxon>Chordata</taxon>
        <taxon>Craniata</taxon>
        <taxon>Vertebrata</taxon>
        <taxon>Euteleostomi</taxon>
        <taxon>Actinopterygii</taxon>
        <taxon>Neopterygii</taxon>
        <taxon>Teleostei</taxon>
        <taxon>Ostariophysi</taxon>
        <taxon>Siluriformes</taxon>
        <taxon>Pangasiidae</taxon>
        <taxon>Pangasianodon</taxon>
    </lineage>
</organism>